<dbReference type="Pfam" id="PF01266">
    <property type="entry name" value="DAO"/>
    <property type="match status" value="1"/>
</dbReference>
<dbReference type="Pfam" id="PF16350">
    <property type="entry name" value="FAO_M"/>
    <property type="match status" value="1"/>
</dbReference>
<organism evidence="6 7">
    <name type="scientific">Ceutorhynchus assimilis</name>
    <name type="common">cabbage seed weevil</name>
    <dbReference type="NCBI Taxonomy" id="467358"/>
    <lineage>
        <taxon>Eukaryota</taxon>
        <taxon>Metazoa</taxon>
        <taxon>Ecdysozoa</taxon>
        <taxon>Arthropoda</taxon>
        <taxon>Hexapoda</taxon>
        <taxon>Insecta</taxon>
        <taxon>Pterygota</taxon>
        <taxon>Neoptera</taxon>
        <taxon>Endopterygota</taxon>
        <taxon>Coleoptera</taxon>
        <taxon>Polyphaga</taxon>
        <taxon>Cucujiformia</taxon>
        <taxon>Curculionidae</taxon>
        <taxon>Ceutorhynchinae</taxon>
        <taxon>Ceutorhynchus</taxon>
    </lineage>
</organism>
<evidence type="ECO:0008006" key="8">
    <source>
        <dbReference type="Google" id="ProtNLM"/>
    </source>
</evidence>
<dbReference type="PANTHER" id="PTHR43757:SF11">
    <property type="entry name" value="SARCOSINE DEHYDROGENASE"/>
    <property type="match status" value="1"/>
</dbReference>
<dbReference type="InterPro" id="IPR032503">
    <property type="entry name" value="FAO_M"/>
</dbReference>
<dbReference type="InterPro" id="IPR006222">
    <property type="entry name" value="GCVT_N"/>
</dbReference>
<dbReference type="InterPro" id="IPR029043">
    <property type="entry name" value="GcvT/YgfZ_C"/>
</dbReference>
<dbReference type="InterPro" id="IPR036188">
    <property type="entry name" value="FAD/NAD-bd_sf"/>
</dbReference>
<dbReference type="AlphaFoldDB" id="A0A9P0DDG7"/>
<dbReference type="Proteomes" id="UP001152799">
    <property type="component" value="Chromosome 3"/>
</dbReference>
<evidence type="ECO:0000259" key="2">
    <source>
        <dbReference type="Pfam" id="PF01266"/>
    </source>
</evidence>
<dbReference type="FunFam" id="2.40.30.110:FF:000008">
    <property type="entry name" value="Sarcosine dehydrogenase"/>
    <property type="match status" value="1"/>
</dbReference>
<reference evidence="6" key="1">
    <citation type="submission" date="2022-01" db="EMBL/GenBank/DDBJ databases">
        <authorList>
            <person name="King R."/>
        </authorList>
    </citation>
    <scope>NUCLEOTIDE SEQUENCE</scope>
</reference>
<gene>
    <name evidence="6" type="ORF">CEUTPL_LOCUS7245</name>
</gene>
<dbReference type="InterPro" id="IPR006076">
    <property type="entry name" value="FAD-dep_OxRdtase"/>
</dbReference>
<dbReference type="Pfam" id="PF01571">
    <property type="entry name" value="GCV_T"/>
    <property type="match status" value="1"/>
</dbReference>
<proteinExistence type="inferred from homology"/>
<accession>A0A9P0DDG7</accession>
<dbReference type="PANTHER" id="PTHR43757">
    <property type="entry name" value="AMINOMETHYLTRANSFERASE"/>
    <property type="match status" value="1"/>
</dbReference>
<dbReference type="Pfam" id="PF08669">
    <property type="entry name" value="GCV_T_C"/>
    <property type="match status" value="1"/>
</dbReference>
<evidence type="ECO:0000259" key="5">
    <source>
        <dbReference type="Pfam" id="PF16350"/>
    </source>
</evidence>
<feature type="domain" description="FAD dependent oxidoreductase central" evidence="5">
    <location>
        <begin position="400"/>
        <end position="453"/>
    </location>
</feature>
<evidence type="ECO:0000256" key="1">
    <source>
        <dbReference type="ARBA" id="ARBA00008609"/>
    </source>
</evidence>
<dbReference type="Gene3D" id="3.30.1360.120">
    <property type="entry name" value="Probable tRNA modification gtpase trme, domain 1"/>
    <property type="match status" value="1"/>
</dbReference>
<keyword evidence="7" id="KW-1185">Reference proteome</keyword>
<name>A0A9P0DDG7_9CUCU</name>
<dbReference type="SUPFAM" id="SSF103025">
    <property type="entry name" value="Folate-binding domain"/>
    <property type="match status" value="1"/>
</dbReference>
<protein>
    <recommendedName>
        <fullName evidence="8">Sarcosine dehydrogenase</fullName>
    </recommendedName>
</protein>
<dbReference type="Gene3D" id="3.30.70.1400">
    <property type="entry name" value="Aminomethyltransferase beta-barrel domains"/>
    <property type="match status" value="1"/>
</dbReference>
<evidence type="ECO:0000259" key="4">
    <source>
        <dbReference type="Pfam" id="PF08669"/>
    </source>
</evidence>
<dbReference type="Gene3D" id="2.40.30.110">
    <property type="entry name" value="Aminomethyltransferase beta-barrel domains"/>
    <property type="match status" value="1"/>
</dbReference>
<feature type="domain" description="FAD dependent oxidoreductase" evidence="2">
    <location>
        <begin position="39"/>
        <end position="395"/>
    </location>
</feature>
<feature type="domain" description="GCVT N-terminal" evidence="3">
    <location>
        <begin position="457"/>
        <end position="771"/>
    </location>
</feature>
<sequence length="897" mass="100662">MFKICKNGHKAEVLKKAIVCGKKGSFFYCSDVTVPRQADVVVIGGGISGCSLFYQLTKRGVKPILIERNKVTNGTTWHTGGLVWSLRPNDTDIEILSKTKEVLKNLEQETGVDPGFTNNGGIFIARNPERLEEYKRLHTLGHYFNIDSQLISPNEAHKLSPILDPKSFYGALYSPTDGYVDPTMYCNALIKGAIANGGQVFEKTSVTKIHTEESIQGLKKVVGIETNRGTIKTGTVVNAAGAWSRKIANMVGIEIPLTPMKHAYVITNTVEGARGSPSIRCHDSSLYFRPQGDSILFGGYEPNPVILKDVEDDFDFKLYELDKSVFETHWKHAVELCPSFEKAGIKSDVCGPEAFTPDHKPLVGEDPIVVGMYYNCGFNSLGMMFSGGVGDQLATWISQGRPDIDMHSFDIRRFSQHQKPDRAWVTETSHESYAKTYSIVYPHDQRLSGRNLRIDPFHEHLVASGAVMEEALGWERPAYFITEDRTAPLRGYDWYGNYDHVRNKDQRYEKELEKDLTFGFSKNIDLIQNEALAARSNVALFDLSCYTKMYLAGPDAEEAADWLFTTHLSQTPGKVSYTLSLNSKGGIESDVTVTTLEEGAGTLVGPILKGKGYYIVAGGLSGYQTKSHLRKQLFKKNFKSRITEITDRLGILSIQGPKSRELLQSVTESPITDEKFPMGMSHIIKINGHTCRAMRLSYVGELGFEVHIPYAHCVSVYHKIIDAGRGFDLKLAGFRAMDALSMEKGYHLQNKDIRIDDNPVEAGLQGFCRKDGQYQGKSVVERVKREGVLKKRCFFTLQDNVALYGLESIWRDDVVVGYLRRGNYGFALDSPIGIGYVRHPKGKPIDNEFLKTGEYQIEVRDKKYPATLYLKSPFDPTNQRLLGRYENQFEEQSHFED</sequence>
<dbReference type="GO" id="GO:0005739">
    <property type="term" value="C:mitochondrion"/>
    <property type="evidence" value="ECO:0007669"/>
    <property type="project" value="TreeGrafter"/>
</dbReference>
<evidence type="ECO:0000313" key="7">
    <source>
        <dbReference type="Proteomes" id="UP001152799"/>
    </source>
</evidence>
<dbReference type="InterPro" id="IPR013977">
    <property type="entry name" value="GcvT_C"/>
</dbReference>
<dbReference type="SUPFAM" id="SSF101790">
    <property type="entry name" value="Aminomethyltransferase beta-barrel domain"/>
    <property type="match status" value="1"/>
</dbReference>
<dbReference type="SUPFAM" id="SSF51905">
    <property type="entry name" value="FAD/NAD(P)-binding domain"/>
    <property type="match status" value="1"/>
</dbReference>
<dbReference type="InterPro" id="IPR028896">
    <property type="entry name" value="GcvT/YgfZ/DmdA"/>
</dbReference>
<evidence type="ECO:0000259" key="3">
    <source>
        <dbReference type="Pfam" id="PF01571"/>
    </source>
</evidence>
<dbReference type="Gene3D" id="3.50.50.60">
    <property type="entry name" value="FAD/NAD(P)-binding domain"/>
    <property type="match status" value="1"/>
</dbReference>
<dbReference type="Gene3D" id="3.30.9.10">
    <property type="entry name" value="D-Amino Acid Oxidase, subunit A, domain 2"/>
    <property type="match status" value="1"/>
</dbReference>
<dbReference type="OrthoDB" id="498204at2759"/>
<feature type="domain" description="Aminomethyltransferase C-terminal" evidence="4">
    <location>
        <begin position="790"/>
        <end position="874"/>
    </location>
</feature>
<evidence type="ECO:0000313" key="6">
    <source>
        <dbReference type="EMBL" id="CAH1128501.1"/>
    </source>
</evidence>
<dbReference type="SUPFAM" id="SSF54373">
    <property type="entry name" value="FAD-linked reductases, C-terminal domain"/>
    <property type="match status" value="1"/>
</dbReference>
<comment type="similarity">
    <text evidence="1">Belongs to the GcvT family.</text>
</comment>
<dbReference type="InterPro" id="IPR027266">
    <property type="entry name" value="TrmE/GcvT-like"/>
</dbReference>
<dbReference type="EMBL" id="OU892279">
    <property type="protein sequence ID" value="CAH1128501.1"/>
    <property type="molecule type" value="Genomic_DNA"/>
</dbReference>